<reference evidence="3 4" key="1">
    <citation type="submission" date="2019-03" db="EMBL/GenBank/DDBJ databases">
        <authorList>
            <person name="Gaulin E."/>
            <person name="Dumas B."/>
        </authorList>
    </citation>
    <scope>NUCLEOTIDE SEQUENCE [LARGE SCALE GENOMIC DNA]</scope>
    <source>
        <strain evidence="3">CBS 568.67</strain>
    </source>
</reference>
<feature type="coiled-coil region" evidence="1">
    <location>
        <begin position="30"/>
        <end position="57"/>
    </location>
</feature>
<sequence length="421" mass="47571">MIDETRHRKPTTEAVAARRRLKADRQQAYRDGKRCEVEMLQRQIHALEMDIRRLSASQQASSSSSRKSLLLPWQDVARALRDYNEAVVADHHSLKQQRQKHIDLILCLSAWVADATGTRVHTNPSGAWTVSNFLFSRTPLVAHPDARRHGLDWLTQVMLHHTDAMLDKVGFPSTWPVHGTSSADWAQHRLGDQVVDFSNFDNLNIVYRYMVDFSGPMERVVELVKEEYIDYRRYTAYTAAELEAKHVEVDHTDDETLVSIGDVAKPDDAIDLFSYVKVHTKGTSQHSHVLFRSFRPTPDRVVIAGQTIPQDERFVDTNRHSATRKVMTWYVFDRLSPTHTRLRISFLASHSTTAAGDTVPFDDEARKYGGVATIEPDNEETIVAKFKAVVANQGRAGTARADVAMAQVAAILRAESTTTLT</sequence>
<evidence type="ECO:0000313" key="2">
    <source>
        <dbReference type="EMBL" id="KAF0685348.1"/>
    </source>
</evidence>
<dbReference type="EMBL" id="CAADRA010007208">
    <property type="protein sequence ID" value="VFT99392.1"/>
    <property type="molecule type" value="Genomic_DNA"/>
</dbReference>
<evidence type="ECO:0000256" key="1">
    <source>
        <dbReference type="SAM" id="Coils"/>
    </source>
</evidence>
<keyword evidence="4" id="KW-1185">Reference proteome</keyword>
<dbReference type="OrthoDB" id="10458068at2759"/>
<organism evidence="3 4">
    <name type="scientific">Aphanomyces stellatus</name>
    <dbReference type="NCBI Taxonomy" id="120398"/>
    <lineage>
        <taxon>Eukaryota</taxon>
        <taxon>Sar</taxon>
        <taxon>Stramenopiles</taxon>
        <taxon>Oomycota</taxon>
        <taxon>Saprolegniomycetes</taxon>
        <taxon>Saprolegniales</taxon>
        <taxon>Verrucalvaceae</taxon>
        <taxon>Aphanomyces</taxon>
    </lineage>
</organism>
<dbReference type="Proteomes" id="UP000332933">
    <property type="component" value="Unassembled WGS sequence"/>
</dbReference>
<dbReference type="EMBL" id="VJMH01007182">
    <property type="protein sequence ID" value="KAF0685348.1"/>
    <property type="molecule type" value="Genomic_DNA"/>
</dbReference>
<protein>
    <submittedName>
        <fullName evidence="3">Aste57867_22739 protein</fullName>
    </submittedName>
</protein>
<evidence type="ECO:0000313" key="4">
    <source>
        <dbReference type="Proteomes" id="UP000332933"/>
    </source>
</evidence>
<accession>A0A485LLF4</accession>
<proteinExistence type="predicted"/>
<dbReference type="AlphaFoldDB" id="A0A485LLF4"/>
<name>A0A485LLF4_9STRA</name>
<keyword evidence="1" id="KW-0175">Coiled coil</keyword>
<evidence type="ECO:0000313" key="3">
    <source>
        <dbReference type="EMBL" id="VFT99392.1"/>
    </source>
</evidence>
<gene>
    <name evidence="3" type="primary">Aste57867_22739</name>
    <name evidence="2" type="ORF">As57867_022669</name>
    <name evidence="3" type="ORF">ASTE57867_22739</name>
</gene>
<reference evidence="2" key="2">
    <citation type="submission" date="2019-06" db="EMBL/GenBank/DDBJ databases">
        <title>Genomics analysis of Aphanomyces spp. identifies a new class of oomycete effector associated with host adaptation.</title>
        <authorList>
            <person name="Gaulin E."/>
        </authorList>
    </citation>
    <scope>NUCLEOTIDE SEQUENCE</scope>
    <source>
        <strain evidence="2">CBS 578.67</strain>
    </source>
</reference>